<dbReference type="Proteomes" id="UP000245383">
    <property type="component" value="Unassembled WGS sequence"/>
</dbReference>
<gene>
    <name evidence="1" type="ORF">BB561_000500</name>
</gene>
<name>A0A2T9YYW2_9FUNG</name>
<comment type="caution">
    <text evidence="1">The sequence shown here is derived from an EMBL/GenBank/DDBJ whole genome shotgun (WGS) entry which is preliminary data.</text>
</comment>
<reference evidence="1 2" key="1">
    <citation type="journal article" date="2018" name="MBio">
        <title>Comparative Genomics Reveals the Core Gene Toolbox for the Fungus-Insect Symbiosis.</title>
        <authorList>
            <person name="Wang Y."/>
            <person name="Stata M."/>
            <person name="Wang W."/>
            <person name="Stajich J.E."/>
            <person name="White M.M."/>
            <person name="Moncalvo J.M."/>
        </authorList>
    </citation>
    <scope>NUCLEOTIDE SEQUENCE [LARGE SCALE GENOMIC DNA]</scope>
    <source>
        <strain evidence="1 2">SWE-8-4</strain>
    </source>
</reference>
<sequence length="205" mass="23671">MAIKYCGTSIKKGGLKYFNNYREISLIPTMIKLVSNAATNKLNKIINSNNIPYKEQSGFITREEYAAQVTTLYEIVRQCRLLGLKTWMHVQKSTNNRKGSYQLLPTAPYSYCKHWVATQSETIEQFIPKLFRICNNYKHKPLTQTKIKPVCKLLESIDNICVARALIFDKRKYPTAPFNRCLVDMEPLEELAELSENYTSKSKAL</sequence>
<dbReference type="EMBL" id="MBFR01000011">
    <property type="protein sequence ID" value="PVU97497.1"/>
    <property type="molecule type" value="Genomic_DNA"/>
</dbReference>
<organism evidence="1 2">
    <name type="scientific">Smittium simulii</name>
    <dbReference type="NCBI Taxonomy" id="133385"/>
    <lineage>
        <taxon>Eukaryota</taxon>
        <taxon>Fungi</taxon>
        <taxon>Fungi incertae sedis</taxon>
        <taxon>Zoopagomycota</taxon>
        <taxon>Kickxellomycotina</taxon>
        <taxon>Harpellomycetes</taxon>
        <taxon>Harpellales</taxon>
        <taxon>Legeriomycetaceae</taxon>
        <taxon>Smittium</taxon>
    </lineage>
</organism>
<protein>
    <submittedName>
        <fullName evidence="1">Uncharacterized protein</fullName>
    </submittedName>
</protein>
<dbReference type="AlphaFoldDB" id="A0A2T9YYW2"/>
<keyword evidence="2" id="KW-1185">Reference proteome</keyword>
<evidence type="ECO:0000313" key="2">
    <source>
        <dbReference type="Proteomes" id="UP000245383"/>
    </source>
</evidence>
<evidence type="ECO:0000313" key="1">
    <source>
        <dbReference type="EMBL" id="PVU97497.1"/>
    </source>
</evidence>
<proteinExistence type="predicted"/>
<accession>A0A2T9YYW2</accession>